<dbReference type="Proteomes" id="UP000887566">
    <property type="component" value="Unplaced"/>
</dbReference>
<keyword evidence="5" id="KW-1015">Disulfide bond</keyword>
<dbReference type="SUPFAM" id="SSF50952">
    <property type="entry name" value="Soluble quinoprotein glucose dehydrogenase"/>
    <property type="match status" value="1"/>
</dbReference>
<dbReference type="GO" id="GO:0005576">
    <property type="term" value="C:extracellular region"/>
    <property type="evidence" value="ECO:0007669"/>
    <property type="project" value="UniProtKB-SubCell"/>
</dbReference>
<evidence type="ECO:0000259" key="9">
    <source>
        <dbReference type="Pfam" id="PF07995"/>
    </source>
</evidence>
<organism evidence="10 11">
    <name type="scientific">Plectus sambesii</name>
    <dbReference type="NCBI Taxonomy" id="2011161"/>
    <lineage>
        <taxon>Eukaryota</taxon>
        <taxon>Metazoa</taxon>
        <taxon>Ecdysozoa</taxon>
        <taxon>Nematoda</taxon>
        <taxon>Chromadorea</taxon>
        <taxon>Plectida</taxon>
        <taxon>Plectina</taxon>
        <taxon>Plectoidea</taxon>
        <taxon>Plectidae</taxon>
        <taxon>Plectus</taxon>
    </lineage>
</organism>
<keyword evidence="10" id="KW-1185">Reference proteome</keyword>
<keyword evidence="6" id="KW-0325">Glycoprotein</keyword>
<dbReference type="PANTHER" id="PTHR19328:SF75">
    <property type="entry name" value="ALDOSE SUGAR DEHYDROGENASE YLII"/>
    <property type="match status" value="1"/>
</dbReference>
<evidence type="ECO:0000313" key="11">
    <source>
        <dbReference type="WBParaSite" id="PSAMB.scaffold1722size28405.g14538.t1"/>
    </source>
</evidence>
<dbReference type="PANTHER" id="PTHR19328">
    <property type="entry name" value="HEDGEHOG-INTERACTING PROTEIN"/>
    <property type="match status" value="1"/>
</dbReference>
<dbReference type="Pfam" id="PF07995">
    <property type="entry name" value="GSDH"/>
    <property type="match status" value="1"/>
</dbReference>
<feature type="signal peptide" evidence="7">
    <location>
        <begin position="1"/>
        <end position="21"/>
    </location>
</feature>
<feature type="domain" description="Glucose/Sorbosone dehydrogenase" evidence="9">
    <location>
        <begin position="194"/>
        <end position="505"/>
    </location>
</feature>
<dbReference type="Pfam" id="PF03024">
    <property type="entry name" value="Folate_rec"/>
    <property type="match status" value="1"/>
</dbReference>
<evidence type="ECO:0000256" key="7">
    <source>
        <dbReference type="SAM" id="SignalP"/>
    </source>
</evidence>
<name>A0A914VAF0_9BILA</name>
<dbReference type="AlphaFoldDB" id="A0A914VAF0"/>
<reference evidence="11" key="1">
    <citation type="submission" date="2022-11" db="UniProtKB">
        <authorList>
            <consortium name="WormBaseParasite"/>
        </authorList>
    </citation>
    <scope>IDENTIFICATION</scope>
</reference>
<evidence type="ECO:0000256" key="5">
    <source>
        <dbReference type="ARBA" id="ARBA00023157"/>
    </source>
</evidence>
<keyword evidence="4 7" id="KW-0732">Signal</keyword>
<evidence type="ECO:0000256" key="2">
    <source>
        <dbReference type="ARBA" id="ARBA00010658"/>
    </source>
</evidence>
<protein>
    <submittedName>
        <fullName evidence="11">HHIP-like protein 1</fullName>
    </submittedName>
</protein>
<dbReference type="InterPro" id="IPR011041">
    <property type="entry name" value="Quinoprot_gluc/sorb_DH_b-prop"/>
</dbReference>
<dbReference type="Gene3D" id="2.120.10.30">
    <property type="entry name" value="TolB, C-terminal domain"/>
    <property type="match status" value="1"/>
</dbReference>
<proteinExistence type="inferred from homology"/>
<evidence type="ECO:0000256" key="4">
    <source>
        <dbReference type="ARBA" id="ARBA00022729"/>
    </source>
</evidence>
<sequence length="588" mass="66234">MAKGTLIFLCSLTCMWIGSSAHPQCLNFQAPFIPERKTDFCKEYDEYTCCSTDEVHKLEEKYASVMRKATNQQRAECADFVRNIVCAECDPYAAHIFDAETHPDRPLKFPGLCRSYCNDLVAKCSSLIPFLTSDTQLLASLSTGQFCDRLALSDAEYCYPDLRNSAVLNNQLEHSTSNEDGCLCVQKVATDLKNPTWGTFVKDDEERFFILEQEGFIWIYDKQWTRSSELFLDITDRVYVTTRLADERGLLGLAFHPRFSSNRRFFVYYTGQLPSGVTVVKISEFRATADRQRGDKHSEVNLIAIPKPEGWWNHNGGMLMFGLDGMLHAFIGDGGGSGDRYNNGQNKQTLLGSAIRLNVTLPTTEHQPYTIPTDNPFVNDPSSAPEIYAYGLRNAWRCSVDRGEYPSGKNRGQIICGDVGQGAHEEIDVIVKGGNYGWRAKEGFACYDQQQCRTISGDIKPIYAYPHSVGKSVTGGYTYRGCGNPNLRGLYIYGDYVNGRLFRLKEPTVADKPYENREIFMCEANLCTNNLSNRYDLHILSFAEDYIGEIYMLATVQPTITSRTGAVYRLVDPRRRGDPTACRPSPPI</sequence>
<feature type="domain" description="Folate receptor-like" evidence="8">
    <location>
        <begin position="37"/>
        <end position="186"/>
    </location>
</feature>
<evidence type="ECO:0000256" key="3">
    <source>
        <dbReference type="ARBA" id="ARBA00022525"/>
    </source>
</evidence>
<evidence type="ECO:0000313" key="10">
    <source>
        <dbReference type="Proteomes" id="UP000887566"/>
    </source>
</evidence>
<dbReference type="InterPro" id="IPR011042">
    <property type="entry name" value="6-blade_b-propeller_TolB-like"/>
</dbReference>
<comment type="subcellular location">
    <subcellularLocation>
        <location evidence="1">Secreted</location>
    </subcellularLocation>
</comment>
<evidence type="ECO:0000256" key="1">
    <source>
        <dbReference type="ARBA" id="ARBA00004613"/>
    </source>
</evidence>
<dbReference type="InterPro" id="IPR018143">
    <property type="entry name" value="Folate_rcpt-like"/>
</dbReference>
<dbReference type="WBParaSite" id="PSAMB.scaffold1722size28405.g14538.t1">
    <property type="protein sequence ID" value="PSAMB.scaffold1722size28405.g14538.t1"/>
    <property type="gene ID" value="PSAMB.scaffold1722size28405.g14538"/>
</dbReference>
<evidence type="ECO:0000256" key="6">
    <source>
        <dbReference type="ARBA" id="ARBA00023180"/>
    </source>
</evidence>
<dbReference type="InterPro" id="IPR012938">
    <property type="entry name" value="Glc/Sorbosone_DH"/>
</dbReference>
<accession>A0A914VAF0</accession>
<comment type="similarity">
    <text evidence="2">Belongs to the HHIP family.</text>
</comment>
<keyword evidence="3" id="KW-0964">Secreted</keyword>
<evidence type="ECO:0000259" key="8">
    <source>
        <dbReference type="Pfam" id="PF03024"/>
    </source>
</evidence>
<feature type="chain" id="PRO_5036734399" evidence="7">
    <location>
        <begin position="22"/>
        <end position="588"/>
    </location>
</feature>